<dbReference type="Proteomes" id="UP001381693">
    <property type="component" value="Unassembled WGS sequence"/>
</dbReference>
<sequence>MSVDKLSTSRRSKSTQRKSVPLGNAPFSESDIPGTLRLSRAPVRPTSDTELNFTHTSRPSSFCEGDTLESASLDWMDPALGSSPAISGPVEGMETHSRHQEEASMECEKKVCETAEVAAAVSPTEKALKRSTSDIGGESLMDEVMKEVEKITDIKDDVRNKRMRKDDESVIHVNDKIPLLDTSDDGERLNPHDSSCLSASDETLLMAAGVTQSTANKVVRRKATESISTTLSIASTCRAESLTSGYFSDSDVTLSERCDSAANKSTVISLSPEGTEKRKSAFIAVTPDYKDANVFSFTTVSSDSKDQSTSGATSEMEAMAPEPMPKTTEMKTLSTQKTSCSLSRKETENNSDKMMVAPQPSVTQETKVATVSKRESIYSKIMKKKDPSKEPVYAKIKPKLNIETSFQPIEPNVSKIISNSPGVVKPEPKYTTVKPRDPGAPVVPLSPTSPTSPLFPGFPVVSSGPSSPVISESAVSPFSKYGTLGSISSRNNENVAVKSKDVRSNTLPKEPIYSKVHKNTGILTKDTKEPVYSKVKPKEPIYAKPLPLTPREEALQKRESFITGNSSSNSSDYYGKVTVRATEISQTTPSRPAVITINNPGYAAPTGIEGSASLSPTSPTSPTSLVWPSSTATTITSSSSASSTAGKVNPSSQMKMIEQRPTRSALSPVESPEPRPLVASESSLVESSDTESTGRAKLSQLVEELAQELEAVSRRIGTTTAATDESKKEVLAKLLSTYDIPKNLRRVEEADENDVLEAEKSLVPTSISMDELRYVDDNEDNAETIYADIPDYSHDEFVIALDDENDPKYASLTREMRRKKSRDGDSPGRVSRRTAHVYANAINVVSALKVLINSKSTQAAAVLSKMSTLARPYTHKVQGSMSDTSWIQRVIYHKT</sequence>
<feature type="region of interest" description="Disordered" evidence="1">
    <location>
        <begin position="607"/>
        <end position="695"/>
    </location>
</feature>
<organism evidence="2 3">
    <name type="scientific">Halocaridina rubra</name>
    <name type="common">Hawaiian red shrimp</name>
    <dbReference type="NCBI Taxonomy" id="373956"/>
    <lineage>
        <taxon>Eukaryota</taxon>
        <taxon>Metazoa</taxon>
        <taxon>Ecdysozoa</taxon>
        <taxon>Arthropoda</taxon>
        <taxon>Crustacea</taxon>
        <taxon>Multicrustacea</taxon>
        <taxon>Malacostraca</taxon>
        <taxon>Eumalacostraca</taxon>
        <taxon>Eucarida</taxon>
        <taxon>Decapoda</taxon>
        <taxon>Pleocyemata</taxon>
        <taxon>Caridea</taxon>
        <taxon>Atyoidea</taxon>
        <taxon>Atyidae</taxon>
        <taxon>Halocaridina</taxon>
    </lineage>
</organism>
<protein>
    <submittedName>
        <fullName evidence="2">Uncharacterized protein</fullName>
    </submittedName>
</protein>
<feature type="compositionally biased region" description="Polar residues" evidence="1">
    <location>
        <begin position="330"/>
        <end position="342"/>
    </location>
</feature>
<evidence type="ECO:0000313" key="3">
    <source>
        <dbReference type="Proteomes" id="UP001381693"/>
    </source>
</evidence>
<dbReference type="AlphaFoldDB" id="A0AAN8WW44"/>
<feature type="compositionally biased region" description="Polar residues" evidence="1">
    <location>
        <begin position="301"/>
        <end position="313"/>
    </location>
</feature>
<proteinExistence type="predicted"/>
<feature type="region of interest" description="Disordered" evidence="1">
    <location>
        <begin position="1"/>
        <end position="65"/>
    </location>
</feature>
<dbReference type="EMBL" id="JAXCGZ010015768">
    <property type="protein sequence ID" value="KAK7069838.1"/>
    <property type="molecule type" value="Genomic_DNA"/>
</dbReference>
<feature type="compositionally biased region" description="Polar residues" evidence="1">
    <location>
        <begin position="46"/>
        <end position="60"/>
    </location>
</feature>
<name>A0AAN8WW44_HALRR</name>
<evidence type="ECO:0000256" key="1">
    <source>
        <dbReference type="SAM" id="MobiDB-lite"/>
    </source>
</evidence>
<gene>
    <name evidence="2" type="ORF">SK128_021008</name>
</gene>
<keyword evidence="3" id="KW-1185">Reference proteome</keyword>
<comment type="caution">
    <text evidence="2">The sequence shown here is derived from an EMBL/GenBank/DDBJ whole genome shotgun (WGS) entry which is preliminary data.</text>
</comment>
<evidence type="ECO:0000313" key="2">
    <source>
        <dbReference type="EMBL" id="KAK7069838.1"/>
    </source>
</evidence>
<feature type="compositionally biased region" description="Low complexity" evidence="1">
    <location>
        <begin position="680"/>
        <end position="691"/>
    </location>
</feature>
<reference evidence="2 3" key="1">
    <citation type="submission" date="2023-11" db="EMBL/GenBank/DDBJ databases">
        <title>Halocaridina rubra genome assembly.</title>
        <authorList>
            <person name="Smith C."/>
        </authorList>
    </citation>
    <scope>NUCLEOTIDE SEQUENCE [LARGE SCALE GENOMIC DNA]</scope>
    <source>
        <strain evidence="2">EP-1</strain>
        <tissue evidence="2">Whole</tissue>
    </source>
</reference>
<feature type="non-terminal residue" evidence="2">
    <location>
        <position position="895"/>
    </location>
</feature>
<feature type="region of interest" description="Disordered" evidence="1">
    <location>
        <begin position="301"/>
        <end position="351"/>
    </location>
</feature>
<feature type="region of interest" description="Disordered" evidence="1">
    <location>
        <begin position="425"/>
        <end position="448"/>
    </location>
</feature>
<feature type="compositionally biased region" description="Low complexity" evidence="1">
    <location>
        <begin position="611"/>
        <end position="645"/>
    </location>
</feature>
<accession>A0AAN8WW44</accession>